<reference evidence="3" key="2">
    <citation type="submission" date="2025-08" db="UniProtKB">
        <authorList>
            <consortium name="RefSeq"/>
        </authorList>
    </citation>
    <scope>IDENTIFICATION</scope>
    <source>
        <tissue evidence="3">Ear skin</tissue>
    </source>
</reference>
<dbReference type="AlphaFoldDB" id="A0A8B8UHQ3"/>
<keyword evidence="2" id="KW-1185">Reference proteome</keyword>
<evidence type="ECO:0000256" key="1">
    <source>
        <dbReference type="SAM" id="MobiDB-lite"/>
    </source>
</evidence>
<feature type="compositionally biased region" description="Low complexity" evidence="1">
    <location>
        <begin position="15"/>
        <end position="42"/>
    </location>
</feature>
<reference evidence="2" key="1">
    <citation type="submission" date="2025-05" db="UniProtKB">
        <authorList>
            <consortium name="RefSeq"/>
        </authorList>
    </citation>
    <scope>NUCLEOTIDE SEQUENCE [LARGE SCALE GENOMIC DNA]</scope>
</reference>
<dbReference type="GeneID" id="116669106"/>
<evidence type="ECO:0000313" key="3">
    <source>
        <dbReference type="RefSeq" id="XP_032354099.1"/>
    </source>
</evidence>
<accession>A0A8B8UHQ3</accession>
<feature type="region of interest" description="Disordered" evidence="1">
    <location>
        <begin position="1"/>
        <end position="231"/>
    </location>
</feature>
<dbReference type="KEGG" id="cfr:116669106"/>
<feature type="compositionally biased region" description="Basic residues" evidence="1">
    <location>
        <begin position="1"/>
        <end position="13"/>
    </location>
</feature>
<organism evidence="2 3">
    <name type="scientific">Camelus ferus</name>
    <name type="common">Wild bactrian camel</name>
    <name type="synonym">Camelus bactrianus ferus</name>
    <dbReference type="NCBI Taxonomy" id="419612"/>
    <lineage>
        <taxon>Eukaryota</taxon>
        <taxon>Metazoa</taxon>
        <taxon>Chordata</taxon>
        <taxon>Craniata</taxon>
        <taxon>Vertebrata</taxon>
        <taxon>Euteleostomi</taxon>
        <taxon>Mammalia</taxon>
        <taxon>Eutheria</taxon>
        <taxon>Laurasiatheria</taxon>
        <taxon>Artiodactyla</taxon>
        <taxon>Tylopoda</taxon>
        <taxon>Camelidae</taxon>
        <taxon>Camelus</taxon>
    </lineage>
</organism>
<name>A0A8B8UHQ3_CAMFR</name>
<proteinExistence type="predicted"/>
<dbReference type="RefSeq" id="XP_032354099.1">
    <property type="nucleotide sequence ID" value="XM_032498208.1"/>
</dbReference>
<gene>
    <name evidence="3" type="primary">LOC116669106</name>
</gene>
<feature type="compositionally biased region" description="Polar residues" evidence="1">
    <location>
        <begin position="214"/>
        <end position="231"/>
    </location>
</feature>
<evidence type="ECO:0000313" key="2">
    <source>
        <dbReference type="Proteomes" id="UP000694856"/>
    </source>
</evidence>
<feature type="compositionally biased region" description="Basic and acidic residues" evidence="1">
    <location>
        <begin position="157"/>
        <end position="167"/>
    </location>
</feature>
<feature type="compositionally biased region" description="Low complexity" evidence="1">
    <location>
        <begin position="100"/>
        <end position="130"/>
    </location>
</feature>
<protein>
    <submittedName>
        <fullName evidence="3">Translation initiation factor IF-2-like</fullName>
    </submittedName>
</protein>
<dbReference type="Proteomes" id="UP000694856">
    <property type="component" value="Chromosome 1"/>
</dbReference>
<sequence>MGRRPPGRARHLQSRPPAAVAAAAAAAAARRPPAASTSGAGAPRDRFRGARLKGEALTPGERCPPTERRPGRGVSAEVPSEPRGRSPRGPAVGGGGSCTGGAARLGAAPGPAPSGDRAGLGRAAGTRRGAPTSITPPHPGARCGGRPQGSLTAACGHGDHSGVTDRRVRTRGVTSTDTWTREAPRSHQQQQSIIPKAFSRDTRLRPHGSASFICKSQENPPGEPSTNNSPK</sequence>
<feature type="compositionally biased region" description="Basic and acidic residues" evidence="1">
    <location>
        <begin position="43"/>
        <end position="54"/>
    </location>
</feature>